<comment type="caution">
    <text evidence="2">The sequence shown here is derived from an EMBL/GenBank/DDBJ whole genome shotgun (WGS) entry which is preliminary data.</text>
</comment>
<sequence>MSKCGYACMNCGQCRGVLPKPILVPRCVACGHENPRGSRACEACGASLELRPGVTNTIGKAVRG</sequence>
<name>A0ABS9WI25_9ACTN</name>
<accession>A0ABS9WI25</accession>
<evidence type="ECO:0000313" key="3">
    <source>
        <dbReference type="Proteomes" id="UP001430755"/>
    </source>
</evidence>
<feature type="domain" description="Zinc-ribbon" evidence="1">
    <location>
        <begin position="27"/>
        <end position="48"/>
    </location>
</feature>
<dbReference type="InterPro" id="IPR026870">
    <property type="entry name" value="Zinc_ribbon_dom"/>
</dbReference>
<dbReference type="Proteomes" id="UP001430755">
    <property type="component" value="Unassembled WGS sequence"/>
</dbReference>
<evidence type="ECO:0000313" key="2">
    <source>
        <dbReference type="EMBL" id="MCI2242528.1"/>
    </source>
</evidence>
<proteinExistence type="predicted"/>
<dbReference type="RefSeq" id="WP_242165884.1">
    <property type="nucleotide sequence ID" value="NZ_JAJMLW010000003.1"/>
</dbReference>
<organism evidence="2 3">
    <name type="scientific">Adlercreutzia faecimuris</name>
    <dbReference type="NCBI Taxonomy" id="2897341"/>
    <lineage>
        <taxon>Bacteria</taxon>
        <taxon>Bacillati</taxon>
        <taxon>Actinomycetota</taxon>
        <taxon>Coriobacteriia</taxon>
        <taxon>Eggerthellales</taxon>
        <taxon>Eggerthellaceae</taxon>
        <taxon>Adlercreutzia</taxon>
    </lineage>
</organism>
<dbReference type="EMBL" id="JAJMLW010000003">
    <property type="protein sequence ID" value="MCI2242528.1"/>
    <property type="molecule type" value="Genomic_DNA"/>
</dbReference>
<reference evidence="2" key="1">
    <citation type="submission" date="2021-11" db="EMBL/GenBank/DDBJ databases">
        <title>A Novel Adlercreutzia Species, isolated from a Allomyrina dichotoma larva feces.</title>
        <authorList>
            <person name="Suh M.K."/>
        </authorList>
    </citation>
    <scope>NUCLEOTIDE SEQUENCE</scope>
    <source>
        <strain evidence="2">JBNU-10</strain>
    </source>
</reference>
<dbReference type="Pfam" id="PF13240">
    <property type="entry name" value="Zn_Ribbon_1"/>
    <property type="match status" value="1"/>
</dbReference>
<evidence type="ECO:0000259" key="1">
    <source>
        <dbReference type="Pfam" id="PF13240"/>
    </source>
</evidence>
<keyword evidence="3" id="KW-1185">Reference proteome</keyword>
<protein>
    <recommendedName>
        <fullName evidence="1">Zinc-ribbon domain-containing protein</fullName>
    </recommendedName>
</protein>
<gene>
    <name evidence="2" type="ORF">LPT13_09200</name>
</gene>